<organism evidence="4 5">
    <name type="scientific">Chiloscyllium punctatum</name>
    <name type="common">Brownbanded bambooshark</name>
    <name type="synonym">Hemiscyllium punctatum</name>
    <dbReference type="NCBI Taxonomy" id="137246"/>
    <lineage>
        <taxon>Eukaryota</taxon>
        <taxon>Metazoa</taxon>
        <taxon>Chordata</taxon>
        <taxon>Craniata</taxon>
        <taxon>Vertebrata</taxon>
        <taxon>Chondrichthyes</taxon>
        <taxon>Elasmobranchii</taxon>
        <taxon>Galeomorphii</taxon>
        <taxon>Galeoidea</taxon>
        <taxon>Orectolobiformes</taxon>
        <taxon>Hemiscylliidae</taxon>
        <taxon>Chiloscyllium</taxon>
    </lineage>
</organism>
<gene>
    <name evidence="4" type="ORF">chiPu_0016280</name>
</gene>
<sequence>MPRAAHAPCPGIRGSFRVLCRWLYISGSDSRHGPPDYTRYKQRESSHRAKPDSAKLQQQQQKVQCCHCQPTQEDIKSKQLLIEAHMQLKADEKARLLEKAKKREEILALINKQREERVRKELLALPYKPKRMTQSPPKPACPETSNEAEETYQILRQFD</sequence>
<protein>
    <recommendedName>
        <fullName evidence="2">Cilia- and flagella-associated protein HOATZ</fullName>
    </recommendedName>
</protein>
<feature type="compositionally biased region" description="Basic and acidic residues" evidence="3">
    <location>
        <begin position="32"/>
        <end position="53"/>
    </location>
</feature>
<dbReference type="GO" id="GO:0060271">
    <property type="term" value="P:cilium assembly"/>
    <property type="evidence" value="ECO:0007669"/>
    <property type="project" value="InterPro"/>
</dbReference>
<name>A0A401T519_CHIPU</name>
<accession>A0A401T519</accession>
<dbReference type="AlphaFoldDB" id="A0A401T519"/>
<proteinExistence type="inferred from homology"/>
<evidence type="ECO:0000256" key="1">
    <source>
        <dbReference type="ARBA" id="ARBA00023451"/>
    </source>
</evidence>
<dbReference type="PANTHER" id="PTHR47231:SF1">
    <property type="entry name" value="CILIA- AND FLAGELLA-ASSOCIATED PROTEIN HOATZ"/>
    <property type="match status" value="1"/>
</dbReference>
<dbReference type="InterPro" id="IPR040681">
    <property type="entry name" value="HOATZ-like"/>
</dbReference>
<feature type="region of interest" description="Disordered" evidence="3">
    <location>
        <begin position="127"/>
        <end position="149"/>
    </location>
</feature>
<keyword evidence="5" id="KW-1185">Reference proteome</keyword>
<dbReference type="EMBL" id="BEZZ01001055">
    <property type="protein sequence ID" value="GCC37773.1"/>
    <property type="molecule type" value="Genomic_DNA"/>
</dbReference>
<evidence type="ECO:0000256" key="2">
    <source>
        <dbReference type="ARBA" id="ARBA00023657"/>
    </source>
</evidence>
<reference evidence="4 5" key="1">
    <citation type="journal article" date="2018" name="Nat. Ecol. Evol.">
        <title>Shark genomes provide insights into elasmobranch evolution and the origin of vertebrates.</title>
        <authorList>
            <person name="Hara Y"/>
            <person name="Yamaguchi K"/>
            <person name="Onimaru K"/>
            <person name="Kadota M"/>
            <person name="Koyanagi M"/>
            <person name="Keeley SD"/>
            <person name="Tatsumi K"/>
            <person name="Tanaka K"/>
            <person name="Motone F"/>
            <person name="Kageyama Y"/>
            <person name="Nozu R"/>
            <person name="Adachi N"/>
            <person name="Nishimura O"/>
            <person name="Nakagawa R"/>
            <person name="Tanegashima C"/>
            <person name="Kiyatake I"/>
            <person name="Matsumoto R"/>
            <person name="Murakumo K"/>
            <person name="Nishida K"/>
            <person name="Terakita A"/>
            <person name="Kuratani S"/>
            <person name="Sato K"/>
            <person name="Hyodo S Kuraku.S."/>
        </authorList>
    </citation>
    <scope>NUCLEOTIDE SEQUENCE [LARGE SCALE GENOMIC DNA]</scope>
</reference>
<feature type="region of interest" description="Disordered" evidence="3">
    <location>
        <begin position="32"/>
        <end position="56"/>
    </location>
</feature>
<evidence type="ECO:0000256" key="3">
    <source>
        <dbReference type="SAM" id="MobiDB-lite"/>
    </source>
</evidence>
<dbReference type="PANTHER" id="PTHR47231">
    <property type="entry name" value="UPF0722 PROTEIN C11ORF88"/>
    <property type="match status" value="1"/>
</dbReference>
<evidence type="ECO:0000313" key="4">
    <source>
        <dbReference type="EMBL" id="GCC37773.1"/>
    </source>
</evidence>
<dbReference type="Proteomes" id="UP000287033">
    <property type="component" value="Unassembled WGS sequence"/>
</dbReference>
<dbReference type="OrthoDB" id="10004365at2759"/>
<comment type="similarity">
    <text evidence="1">Belongs to the HOATZ family.</text>
</comment>
<comment type="caution">
    <text evidence="4">The sequence shown here is derived from an EMBL/GenBank/DDBJ whole genome shotgun (WGS) entry which is preliminary data.</text>
</comment>
<dbReference type="Pfam" id="PF17664">
    <property type="entry name" value="HOATZ-like"/>
    <property type="match status" value="1"/>
</dbReference>
<evidence type="ECO:0000313" key="5">
    <source>
        <dbReference type="Proteomes" id="UP000287033"/>
    </source>
</evidence>